<reference evidence="1 2" key="1">
    <citation type="journal article" date="2014" name="Genome Announc.">
        <title>Draft Genome Sequences of a Phylogenetically Diverse Suite of Pseudomonas syringae Strains from Multiple Source Populations.</title>
        <authorList>
            <person name="Baltrus D.A."/>
            <person name="Yourstone S."/>
            <person name="Lind A."/>
            <person name="Guilbaud C."/>
            <person name="Sands D.C."/>
            <person name="Jones C.D."/>
            <person name="Morris C.E."/>
            <person name="Dangl J.L."/>
        </authorList>
    </citation>
    <scope>NUCLEOTIDE SEQUENCE [LARGE SCALE GENOMIC DNA]</scope>
    <source>
        <strain evidence="1 2">CC1524</strain>
    </source>
</reference>
<protein>
    <submittedName>
        <fullName evidence="1">Uncharacterized protein</fullName>
    </submittedName>
</protein>
<gene>
    <name evidence="1" type="ORF">N015_13140</name>
</gene>
<accession>A0ABX6HDA0</accession>
<proteinExistence type="predicted"/>
<dbReference type="RefSeq" id="WP_024685066.1">
    <property type="nucleotide sequence ID" value="NZ_CP047265.1"/>
</dbReference>
<dbReference type="EMBL" id="CP047265">
    <property type="protein sequence ID" value="QHF03299.1"/>
    <property type="molecule type" value="Genomic_DNA"/>
</dbReference>
<organism evidence="1 2">
    <name type="scientific">Pseudomonas asturiensis</name>
    <dbReference type="NCBI Taxonomy" id="1190415"/>
    <lineage>
        <taxon>Bacteria</taxon>
        <taxon>Pseudomonadati</taxon>
        <taxon>Pseudomonadota</taxon>
        <taxon>Gammaproteobacteria</taxon>
        <taxon>Pseudomonadales</taxon>
        <taxon>Pseudomonadaceae</taxon>
        <taxon>Pseudomonas</taxon>
    </lineage>
</organism>
<evidence type="ECO:0000313" key="2">
    <source>
        <dbReference type="Proteomes" id="UP000464644"/>
    </source>
</evidence>
<evidence type="ECO:0000313" key="1">
    <source>
        <dbReference type="EMBL" id="QHF03299.1"/>
    </source>
</evidence>
<name>A0ABX6HDA0_9PSED</name>
<dbReference type="Proteomes" id="UP000464644">
    <property type="component" value="Chromosome"/>
</dbReference>
<keyword evidence="2" id="KW-1185">Reference proteome</keyword>
<sequence length="78" mass="8681">MGRQITVDPVSLMRAGATLRIEGHGQQGAWLKVTVPDGRFIGSNCDDCLNFDCRDMDASANGWMEYWLLDNNVQYAQG</sequence>